<dbReference type="PANTHER" id="PTHR11384">
    <property type="entry name" value="ATP-BINDING CASSETTE, SUB-FAMILY D MEMBER"/>
    <property type="match status" value="1"/>
</dbReference>
<evidence type="ECO:0000256" key="6">
    <source>
        <dbReference type="SAM" id="Phobius"/>
    </source>
</evidence>
<name>A0A1F8DPT2_9BACT</name>
<accession>A0A1F8DPT2</accession>
<evidence type="ECO:0000313" key="8">
    <source>
        <dbReference type="Proteomes" id="UP000178946"/>
    </source>
</evidence>
<keyword evidence="5 6" id="KW-0472">Membrane</keyword>
<keyword evidence="2" id="KW-0813">Transport</keyword>
<dbReference type="InterPro" id="IPR036640">
    <property type="entry name" value="ABC1_TM_sf"/>
</dbReference>
<evidence type="ECO:0000256" key="5">
    <source>
        <dbReference type="ARBA" id="ARBA00023136"/>
    </source>
</evidence>
<dbReference type="SUPFAM" id="SSF90123">
    <property type="entry name" value="ABC transporter transmembrane region"/>
    <property type="match status" value="1"/>
</dbReference>
<dbReference type="GO" id="GO:0015833">
    <property type="term" value="P:peptide transport"/>
    <property type="evidence" value="ECO:0007669"/>
    <property type="project" value="InterPro"/>
</dbReference>
<dbReference type="PANTHER" id="PTHR11384:SF59">
    <property type="entry name" value="LYSOSOMAL COBALAMIN TRANSPORTER ABCD4"/>
    <property type="match status" value="1"/>
</dbReference>
<dbReference type="GO" id="GO:0005524">
    <property type="term" value="F:ATP binding"/>
    <property type="evidence" value="ECO:0007669"/>
    <property type="project" value="InterPro"/>
</dbReference>
<dbReference type="NCBIfam" id="NF009036">
    <property type="entry name" value="PRK12369.1"/>
    <property type="match status" value="1"/>
</dbReference>
<dbReference type="EMBL" id="MGIR01000010">
    <property type="protein sequence ID" value="OGM90631.1"/>
    <property type="molecule type" value="Genomic_DNA"/>
</dbReference>
<feature type="transmembrane region" description="Helical" evidence="6">
    <location>
        <begin position="254"/>
        <end position="278"/>
    </location>
</feature>
<protein>
    <submittedName>
        <fullName evidence="7">Transporter</fullName>
    </submittedName>
</protein>
<dbReference type="InterPro" id="IPR050835">
    <property type="entry name" value="ABC_transporter_sub-D"/>
</dbReference>
<dbReference type="Pfam" id="PF05992">
    <property type="entry name" value="SbmA_BacA"/>
    <property type="match status" value="1"/>
</dbReference>
<evidence type="ECO:0000313" key="7">
    <source>
        <dbReference type="EMBL" id="OGM90631.1"/>
    </source>
</evidence>
<keyword evidence="4 6" id="KW-1133">Transmembrane helix</keyword>
<evidence type="ECO:0000256" key="4">
    <source>
        <dbReference type="ARBA" id="ARBA00022989"/>
    </source>
</evidence>
<keyword evidence="3 6" id="KW-0812">Transmembrane</keyword>
<reference evidence="7 8" key="1">
    <citation type="journal article" date="2016" name="Nat. Commun.">
        <title>Thousands of microbial genomes shed light on interconnected biogeochemical processes in an aquifer system.</title>
        <authorList>
            <person name="Anantharaman K."/>
            <person name="Brown C.T."/>
            <person name="Hug L.A."/>
            <person name="Sharon I."/>
            <person name="Castelle C.J."/>
            <person name="Probst A.J."/>
            <person name="Thomas B.C."/>
            <person name="Singh A."/>
            <person name="Wilkins M.J."/>
            <person name="Karaoz U."/>
            <person name="Brodie E.L."/>
            <person name="Williams K.H."/>
            <person name="Hubbard S.S."/>
            <person name="Banfield J.F."/>
        </authorList>
    </citation>
    <scope>NUCLEOTIDE SEQUENCE [LARGE SCALE GENOMIC DNA]</scope>
</reference>
<evidence type="ECO:0000256" key="1">
    <source>
        <dbReference type="ARBA" id="ARBA00004651"/>
    </source>
</evidence>
<comment type="subcellular location">
    <subcellularLocation>
        <location evidence="1">Cell membrane</location>
        <topology evidence="1">Multi-pass membrane protein</topology>
    </subcellularLocation>
</comment>
<dbReference type="GO" id="GO:1904680">
    <property type="term" value="F:peptide transmembrane transporter activity"/>
    <property type="evidence" value="ECO:0007669"/>
    <property type="project" value="InterPro"/>
</dbReference>
<dbReference type="STRING" id="1802557.A3A20_00775"/>
<dbReference type="InterPro" id="IPR009248">
    <property type="entry name" value="SbmA_BacA"/>
</dbReference>
<dbReference type="GO" id="GO:0005886">
    <property type="term" value="C:plasma membrane"/>
    <property type="evidence" value="ECO:0007669"/>
    <property type="project" value="UniProtKB-SubCell"/>
</dbReference>
<evidence type="ECO:0000256" key="2">
    <source>
        <dbReference type="ARBA" id="ARBA00022448"/>
    </source>
</evidence>
<feature type="transmembrane region" description="Helical" evidence="6">
    <location>
        <begin position="65"/>
        <end position="82"/>
    </location>
</feature>
<gene>
    <name evidence="7" type="ORF">A3A20_00775</name>
</gene>
<organism evidence="7 8">
    <name type="scientific">Candidatus Wolfebacteria bacterium RIFCSPLOWO2_01_FULL_45_19</name>
    <dbReference type="NCBI Taxonomy" id="1802557"/>
    <lineage>
        <taxon>Bacteria</taxon>
        <taxon>Candidatus Wolfeibacteriota</taxon>
    </lineage>
</organism>
<comment type="caution">
    <text evidence="7">The sequence shown here is derived from an EMBL/GenBank/DDBJ whole genome shotgun (WGS) entry which is preliminary data.</text>
</comment>
<feature type="transmembrane region" description="Helical" evidence="6">
    <location>
        <begin position="167"/>
        <end position="187"/>
    </location>
</feature>
<proteinExistence type="predicted"/>
<feature type="transmembrane region" description="Helical" evidence="6">
    <location>
        <begin position="12"/>
        <end position="32"/>
    </location>
</feature>
<sequence>MIRAFFANRKWFWWAYGGGILILILLYAQVYLSVKFNSWYGGFYDILQKTGQHTFDDFYQKLIEFTWLAILFILAASTLNYLSRLYTFRWREAITFDYIPRWRHVDEEIEGASQRIQEDAKEFAKTIQSLGLKITRAIMTLFAFLPILWTLGQGIHIKYMENIPGSLVWIVVVLTLGGTIISWFVGIKLPGLEYNNQKVEAAFRKELVYGEDDKISYSSIGTLTELFTGLRFNYHRLFLHYGYFDLWANLYNQIMVVIPFVIAGPSLFAGTITLGIMIQITNAFGKIENSFGLFIDNWTTITELRSIWKRLREFENNLDKYAKAP</sequence>
<dbReference type="AlphaFoldDB" id="A0A1F8DPT2"/>
<dbReference type="Proteomes" id="UP000178946">
    <property type="component" value="Unassembled WGS sequence"/>
</dbReference>
<evidence type="ECO:0000256" key="3">
    <source>
        <dbReference type="ARBA" id="ARBA00022692"/>
    </source>
</evidence>